<evidence type="ECO:0000313" key="3">
    <source>
        <dbReference type="Proteomes" id="UP001144396"/>
    </source>
</evidence>
<protein>
    <submittedName>
        <fullName evidence="2">Uncharacterized protein</fullName>
    </submittedName>
</protein>
<dbReference type="AlphaFoldDB" id="A0A9W6CY54"/>
<feature type="transmembrane region" description="Helical" evidence="1">
    <location>
        <begin position="42"/>
        <end position="66"/>
    </location>
</feature>
<comment type="caution">
    <text evidence="2">The sequence shown here is derived from an EMBL/GenBank/DDBJ whole genome shotgun (WGS) entry which is preliminary data.</text>
</comment>
<reference evidence="2" key="1">
    <citation type="submission" date="2022-12" db="EMBL/GenBank/DDBJ databases">
        <title>Reference genome sequencing for broad-spectrum identification of bacterial and archaeal isolates by mass spectrometry.</title>
        <authorList>
            <person name="Sekiguchi Y."/>
            <person name="Tourlousse D.M."/>
        </authorList>
    </citation>
    <scope>NUCLEOTIDE SEQUENCE</scope>
    <source>
        <strain evidence="2">14</strain>
    </source>
</reference>
<keyword evidence="1" id="KW-0472">Membrane</keyword>
<proteinExistence type="predicted"/>
<feature type="transmembrane region" description="Helical" evidence="1">
    <location>
        <begin position="158"/>
        <end position="179"/>
    </location>
</feature>
<evidence type="ECO:0000313" key="2">
    <source>
        <dbReference type="EMBL" id="GLI27382.1"/>
    </source>
</evidence>
<keyword evidence="1" id="KW-0812">Transmembrane</keyword>
<keyword evidence="1" id="KW-1133">Transmembrane helix</keyword>
<organism evidence="2 3">
    <name type="scientific">Agromyces rhizosphaerae</name>
    <dbReference type="NCBI Taxonomy" id="88374"/>
    <lineage>
        <taxon>Bacteria</taxon>
        <taxon>Bacillati</taxon>
        <taxon>Actinomycetota</taxon>
        <taxon>Actinomycetes</taxon>
        <taxon>Micrococcales</taxon>
        <taxon>Microbacteriaceae</taxon>
        <taxon>Agromyces</taxon>
    </lineage>
</organism>
<gene>
    <name evidence="2" type="ORF">ARHIZOSPH14_16240</name>
</gene>
<keyword evidence="3" id="KW-1185">Reference proteome</keyword>
<evidence type="ECO:0000256" key="1">
    <source>
        <dbReference type="SAM" id="Phobius"/>
    </source>
</evidence>
<dbReference type="EMBL" id="BSDP01000001">
    <property type="protein sequence ID" value="GLI27382.1"/>
    <property type="molecule type" value="Genomic_DNA"/>
</dbReference>
<dbReference type="Proteomes" id="UP001144396">
    <property type="component" value="Unassembled WGS sequence"/>
</dbReference>
<accession>A0A9W6CY54</accession>
<feature type="transmembrane region" description="Helical" evidence="1">
    <location>
        <begin position="17"/>
        <end position="36"/>
    </location>
</feature>
<name>A0A9W6CY54_9MICO</name>
<feature type="transmembrane region" description="Helical" evidence="1">
    <location>
        <begin position="87"/>
        <end position="110"/>
    </location>
</feature>
<sequence>MTEIEHRRKQRRRFRTVGYLGVIAAWCFSVGLGVVLEPPEWVRIPALFVHLGSLIIGLGAVVMVEWHGLLWATGWSTVREVVQADKTLILPIWVGLAGLLASGALLQPQLDSPLTIVKLGCVLVLSLNGVALTRWTWELGRLPARTSFGSMPLRLRTWFIGSGIASQLAWWTAVFIGMWNSTT</sequence>
<feature type="transmembrane region" description="Helical" evidence="1">
    <location>
        <begin position="116"/>
        <end position="137"/>
    </location>
</feature>
<dbReference type="RefSeq" id="WP_281883876.1">
    <property type="nucleotide sequence ID" value="NZ_BSDP01000001.1"/>
</dbReference>